<proteinExistence type="predicted"/>
<dbReference type="KEGG" id="ddu:GF1_08210"/>
<organism evidence="1 2">
    <name type="scientific">Desulfolithobacter dissulfuricans</name>
    <dbReference type="NCBI Taxonomy" id="2795293"/>
    <lineage>
        <taxon>Bacteria</taxon>
        <taxon>Pseudomonadati</taxon>
        <taxon>Thermodesulfobacteriota</taxon>
        <taxon>Desulfobulbia</taxon>
        <taxon>Desulfobulbales</taxon>
        <taxon>Desulfobulbaceae</taxon>
        <taxon>Desulfolithobacter</taxon>
    </lineage>
</organism>
<dbReference type="RefSeq" id="WP_267928348.1">
    <property type="nucleotide sequence ID" value="NZ_AP024233.1"/>
</dbReference>
<evidence type="ECO:0000313" key="2">
    <source>
        <dbReference type="Proteomes" id="UP001063350"/>
    </source>
</evidence>
<name>A0A915U0C7_9BACT</name>
<sequence length="234" mass="27082">MKVCYCDESGTGDEPIAVLVGVVVDSQRMHVTKEHWGSLLESLSTAIDRELSEIHTRNFYAGSGIWHGMDGNKRSEVISLIFNWIKERKHHFVYSSVIKEKYYANLEAGNIPIELNTLWRFLGFHLVLSMQKKFQTENKNKGNTIFVFDNEEREQMRFTDLINNPPAWSESYYRKEKKKPPLNQIVDVPYFGDSKQVPLIQVADVMAFFLSKRKKNRIFNNTVSSAILSSNHDT</sequence>
<evidence type="ECO:0008006" key="3">
    <source>
        <dbReference type="Google" id="ProtNLM"/>
    </source>
</evidence>
<dbReference type="AlphaFoldDB" id="A0A915U0C7"/>
<dbReference type="Pfam" id="PF12686">
    <property type="entry name" value="DUF3800"/>
    <property type="match status" value="1"/>
</dbReference>
<dbReference type="Proteomes" id="UP001063350">
    <property type="component" value="Chromosome"/>
</dbReference>
<keyword evidence="2" id="KW-1185">Reference proteome</keyword>
<evidence type="ECO:0000313" key="1">
    <source>
        <dbReference type="EMBL" id="BCO08445.1"/>
    </source>
</evidence>
<accession>A0A915U0C7</accession>
<reference evidence="1" key="1">
    <citation type="submission" date="2020-12" db="EMBL/GenBank/DDBJ databases">
        <title>Desulfobium dissulfuricans gen. nov., sp. nov., a novel mesophilic, sulfate-reducing bacterium isolated from a deep-sea hydrothermal vent.</title>
        <authorList>
            <person name="Hashimoto Y."/>
            <person name="Tame A."/>
            <person name="Sawayama S."/>
            <person name="Miyazaki J."/>
            <person name="Takai K."/>
            <person name="Nakagawa S."/>
        </authorList>
    </citation>
    <scope>NUCLEOTIDE SEQUENCE</scope>
    <source>
        <strain evidence="1">GF1</strain>
    </source>
</reference>
<protein>
    <recommendedName>
        <fullName evidence="3">DUF3800 domain-containing protein</fullName>
    </recommendedName>
</protein>
<dbReference type="InterPro" id="IPR024524">
    <property type="entry name" value="DUF3800"/>
</dbReference>
<dbReference type="EMBL" id="AP024233">
    <property type="protein sequence ID" value="BCO08445.1"/>
    <property type="molecule type" value="Genomic_DNA"/>
</dbReference>
<gene>
    <name evidence="1" type="ORF">GF1_08210</name>
</gene>